<evidence type="ECO:0000259" key="10">
    <source>
        <dbReference type="Pfam" id="PF20645"/>
    </source>
</evidence>
<dbReference type="InterPro" id="IPR033599">
    <property type="entry name" value="TAF1B/Rrn7"/>
</dbReference>
<dbReference type="AlphaFoldDB" id="A0A915CJS7"/>
<evidence type="ECO:0000256" key="5">
    <source>
        <dbReference type="ARBA" id="ARBA00022833"/>
    </source>
</evidence>
<feature type="domain" description="Rrn7/TAF1B C-terminal cyclin" evidence="10">
    <location>
        <begin position="423"/>
        <end position="485"/>
    </location>
</feature>
<dbReference type="Proteomes" id="UP000887569">
    <property type="component" value="Unplaced"/>
</dbReference>
<evidence type="ECO:0000256" key="6">
    <source>
        <dbReference type="ARBA" id="ARBA00023015"/>
    </source>
</evidence>
<dbReference type="InterPro" id="IPR048538">
    <property type="entry name" value="Rrn7_cyclin_C"/>
</dbReference>
<keyword evidence="9" id="KW-0539">Nucleus</keyword>
<comment type="similarity">
    <text evidence="2">Belongs to the RRN7/TAF1B family.</text>
</comment>
<comment type="subcellular location">
    <subcellularLocation>
        <location evidence="1">Nucleus</location>
        <location evidence="1">Nucleolus</location>
    </subcellularLocation>
</comment>
<keyword evidence="4" id="KW-0863">Zinc-finger</keyword>
<evidence type="ECO:0000256" key="4">
    <source>
        <dbReference type="ARBA" id="ARBA00022771"/>
    </source>
</evidence>
<evidence type="ECO:0000256" key="2">
    <source>
        <dbReference type="ARBA" id="ARBA00006899"/>
    </source>
</evidence>
<evidence type="ECO:0000256" key="3">
    <source>
        <dbReference type="ARBA" id="ARBA00022723"/>
    </source>
</evidence>
<evidence type="ECO:0000313" key="12">
    <source>
        <dbReference type="WBParaSite" id="PgR261_g001_t01"/>
    </source>
</evidence>
<keyword evidence="6" id="KW-0805">Transcription regulation</keyword>
<dbReference type="PANTHER" id="PTHR31576">
    <property type="entry name" value="TATA BOX-BINDING PROTEIN-ASSOCIATED FACTOR RNA POLYMERASE I SUBUNIT B"/>
    <property type="match status" value="1"/>
</dbReference>
<keyword evidence="5" id="KW-0862">Zinc</keyword>
<keyword evidence="7" id="KW-0238">DNA-binding</keyword>
<evidence type="ECO:0000256" key="7">
    <source>
        <dbReference type="ARBA" id="ARBA00023125"/>
    </source>
</evidence>
<reference evidence="12" key="1">
    <citation type="submission" date="2022-11" db="UniProtKB">
        <authorList>
            <consortium name="WormBaseParasite"/>
        </authorList>
    </citation>
    <scope>IDENTIFICATION</scope>
</reference>
<dbReference type="GO" id="GO:0001164">
    <property type="term" value="F:RNA polymerase I core promoter sequence-specific DNA binding"/>
    <property type="evidence" value="ECO:0007669"/>
    <property type="project" value="InterPro"/>
</dbReference>
<keyword evidence="8" id="KW-0804">Transcription</keyword>
<dbReference type="WBParaSite" id="PgR261_g001_t01">
    <property type="protein sequence ID" value="PgR261_g001_t01"/>
    <property type="gene ID" value="PgR261_g001"/>
</dbReference>
<dbReference type="PANTHER" id="PTHR31576:SF2">
    <property type="entry name" value="TATA BOX-BINDING PROTEIN-ASSOCIATED FACTOR RNA POLYMERASE I SUBUNIT B"/>
    <property type="match status" value="1"/>
</dbReference>
<name>A0A915CJS7_PARUN</name>
<protein>
    <submittedName>
        <fullName evidence="12">TATA box-binding protein-associated factor RNA polymerase I subunit B</fullName>
    </submittedName>
</protein>
<sequence>MSSSSCVVCGCEQFNLIDGFFYCALCNAQSQVQREVDLEDANILGNVGAVVMTKLGTNAAADGRKRGRQKRKMQHSEEQMASWAAVETDDYPRFLKRAGLRIATFTKLLSRYSNILIRDFNVAPTIRDHALGIFQRYLRHLNVAFCDEEINEENPYCPLVRNIDYEAQIKESQRQAQMEKERKLHSGKDILAQLTGNDLDEDLTATAIREEAIDRGDVQLVTEVRTKLSLEAFHRLLIIPLTHEILLVIVYLACLCAGARWILLSDVTRWYREGRFPLSFSQRFALIPVEPGVDDDRRHCHIVSIATPILSLFEMMRVVLAVCQMTDIPVQPISVDFDQIICRFCFNLNLPSVFVERVRALCAYLTPNCDLSQELSRRFGHFDSSVLLKYAMSPSSFNVDIGFENSENDSSRYLTGEKNVRHCMLPTPEVKAIAIILFALKLTFGLDDRREYGMTQRVANNVGSSRSFEFPLWIHQLRMRMDVWRGRTLKNVLEKRKHLSASYRGEETLKQTKLTELCDGRKVPFFLGKPCPSQDILFKGCAPNYVVNEAKEYAFYSTFADDIEPRPAEYIDREALIAPLRYQATRNDEWYNDLLEEEQRGAIGEQAALIDRYNTDLFFKSFKEYEMNYEECAKGGCCRKNSRRAEGRLETDHERLRWRHLFPCAGNYISYPHPVFTRHLFRYERQRSIICEPIAYAKALDLIMRTARIAFSESFTFLLEMLSLIIGEDQKVVYAFFLMVEMLYINCQTINELKELIEDRHELITCVQVCSLNCPPIRLR</sequence>
<evidence type="ECO:0000256" key="9">
    <source>
        <dbReference type="ARBA" id="ARBA00023242"/>
    </source>
</evidence>
<dbReference type="GO" id="GO:0042790">
    <property type="term" value="P:nucleolar large rRNA transcription by RNA polymerase I"/>
    <property type="evidence" value="ECO:0007669"/>
    <property type="project" value="TreeGrafter"/>
</dbReference>
<dbReference type="Pfam" id="PF20645">
    <property type="entry name" value="Rrn7_cyclin_C"/>
    <property type="match status" value="1"/>
</dbReference>
<dbReference type="GO" id="GO:0008270">
    <property type="term" value="F:zinc ion binding"/>
    <property type="evidence" value="ECO:0007669"/>
    <property type="project" value="UniProtKB-KW"/>
</dbReference>
<keyword evidence="11" id="KW-1185">Reference proteome</keyword>
<organism evidence="11 12">
    <name type="scientific">Parascaris univalens</name>
    <name type="common">Nematode worm</name>
    <dbReference type="NCBI Taxonomy" id="6257"/>
    <lineage>
        <taxon>Eukaryota</taxon>
        <taxon>Metazoa</taxon>
        <taxon>Ecdysozoa</taxon>
        <taxon>Nematoda</taxon>
        <taxon>Chromadorea</taxon>
        <taxon>Rhabditida</taxon>
        <taxon>Spirurina</taxon>
        <taxon>Ascaridomorpha</taxon>
        <taxon>Ascaridoidea</taxon>
        <taxon>Ascarididae</taxon>
        <taxon>Parascaris</taxon>
    </lineage>
</organism>
<accession>A0A915CJS7</accession>
<proteinExistence type="inferred from homology"/>
<dbReference type="GO" id="GO:0005668">
    <property type="term" value="C:RNA polymerase transcription factor SL1 complex"/>
    <property type="evidence" value="ECO:0007669"/>
    <property type="project" value="TreeGrafter"/>
</dbReference>
<evidence type="ECO:0000256" key="1">
    <source>
        <dbReference type="ARBA" id="ARBA00004604"/>
    </source>
</evidence>
<keyword evidence="3" id="KW-0479">Metal-binding</keyword>
<evidence type="ECO:0000313" key="11">
    <source>
        <dbReference type="Proteomes" id="UP000887569"/>
    </source>
</evidence>
<evidence type="ECO:0000256" key="8">
    <source>
        <dbReference type="ARBA" id="ARBA00023163"/>
    </source>
</evidence>
<dbReference type="GO" id="GO:0070860">
    <property type="term" value="C:RNA polymerase I core factor complex"/>
    <property type="evidence" value="ECO:0007669"/>
    <property type="project" value="InterPro"/>
</dbReference>